<evidence type="ECO:0000256" key="1">
    <source>
        <dbReference type="SAM" id="MobiDB-lite"/>
    </source>
</evidence>
<accession>A0A2J7ZGF4</accession>
<evidence type="ECO:0000313" key="3">
    <source>
        <dbReference type="Proteomes" id="UP000236333"/>
    </source>
</evidence>
<protein>
    <submittedName>
        <fullName evidence="2">Uncharacterized protein</fullName>
    </submittedName>
</protein>
<evidence type="ECO:0000313" key="2">
    <source>
        <dbReference type="EMBL" id="PNG99354.1"/>
    </source>
</evidence>
<feature type="compositionally biased region" description="Low complexity" evidence="1">
    <location>
        <begin position="7"/>
        <end position="20"/>
    </location>
</feature>
<feature type="compositionally biased region" description="Low complexity" evidence="1">
    <location>
        <begin position="97"/>
        <end position="121"/>
    </location>
</feature>
<feature type="region of interest" description="Disordered" evidence="1">
    <location>
        <begin position="181"/>
        <end position="255"/>
    </location>
</feature>
<feature type="compositionally biased region" description="Low complexity" evidence="1">
    <location>
        <begin position="48"/>
        <end position="73"/>
    </location>
</feature>
<proteinExistence type="predicted"/>
<feature type="non-terminal residue" evidence="2">
    <location>
        <position position="550"/>
    </location>
</feature>
<feature type="compositionally biased region" description="Pro residues" evidence="1">
    <location>
        <begin position="30"/>
        <end position="40"/>
    </location>
</feature>
<dbReference type="AlphaFoldDB" id="A0A2J7ZGF4"/>
<reference evidence="2 3" key="1">
    <citation type="journal article" date="2017" name="Mol. Biol. Evol.">
        <title>The 4-celled Tetrabaena socialis nuclear genome reveals the essential components for genetic control of cell number at the origin of multicellularity in the volvocine lineage.</title>
        <authorList>
            <person name="Featherston J."/>
            <person name="Arakaki Y."/>
            <person name="Hanschen E.R."/>
            <person name="Ferris P.J."/>
            <person name="Michod R.E."/>
            <person name="Olson B.J.S.C."/>
            <person name="Nozaki H."/>
            <person name="Durand P.M."/>
        </authorList>
    </citation>
    <scope>NUCLEOTIDE SEQUENCE [LARGE SCALE GENOMIC DNA]</scope>
    <source>
        <strain evidence="2 3">NIES-571</strain>
    </source>
</reference>
<feature type="compositionally biased region" description="Basic and acidic residues" evidence="1">
    <location>
        <begin position="129"/>
        <end position="138"/>
    </location>
</feature>
<dbReference type="EMBL" id="PGGS01003142">
    <property type="protein sequence ID" value="PNG99354.1"/>
    <property type="molecule type" value="Genomic_DNA"/>
</dbReference>
<feature type="region of interest" description="Disordered" evidence="1">
    <location>
        <begin position="1"/>
        <end position="138"/>
    </location>
</feature>
<keyword evidence="3" id="KW-1185">Reference proteome</keyword>
<organism evidence="2 3">
    <name type="scientific">Tetrabaena socialis</name>
    <dbReference type="NCBI Taxonomy" id="47790"/>
    <lineage>
        <taxon>Eukaryota</taxon>
        <taxon>Viridiplantae</taxon>
        <taxon>Chlorophyta</taxon>
        <taxon>core chlorophytes</taxon>
        <taxon>Chlorophyceae</taxon>
        <taxon>CS clade</taxon>
        <taxon>Chlamydomonadales</taxon>
        <taxon>Tetrabaenaceae</taxon>
        <taxon>Tetrabaena</taxon>
    </lineage>
</organism>
<dbReference type="OrthoDB" id="551348at2759"/>
<sequence length="550" mass="55739">PSRAEDAGAPAGQAADALQPELDVSRPPTAREPPGWPAPQPGSVTGTRAAAAGPGAGLGAPAALRDAALLRPRPVARPPPPPPLPAPPAPPLPLPALLPELAPRAQAGAAAPGQPQGAGAAVTRSSRAPRAERVRSQEWRAAAAAVEAARDAAAAAVAAAAASREVEGLYDWVPGAGPVPAGGWVSPPPSADGAAGERGWGPQQSPPPVQQQQQQPAPLPQREGRSDGGWMDPAAPPGLMELERGTLDGGGLPYRDRAGGGDAALELPMQSWSDVAISEPQDVVVLGQAGLRGALAAAAAEQRMGPGGGGAGAGEPAAARLPREVDRTTWHLHARALFPDLYDAEWHGGLFDFLFDLWPEVGRAHATAGGEAPGSRRLLLTTDAELMAVLAAEMGDGGGASAAAAAAAAAPPSRRRQAAAFLDAAYRFAARCAESRDFSVSSALVISALDCMEDHDALIDSMAARLPPGLVRRVMSPLAPHFQPPWVVEEWEAAVATAAAAAYGGGRRGAAAAPSPTSTAPPRWYRLLEVLAKTRVVHGGVGGLAVLHAA</sequence>
<gene>
    <name evidence="2" type="ORF">TSOC_014871</name>
</gene>
<dbReference type="Proteomes" id="UP000236333">
    <property type="component" value="Unassembled WGS sequence"/>
</dbReference>
<feature type="non-terminal residue" evidence="2">
    <location>
        <position position="1"/>
    </location>
</feature>
<feature type="compositionally biased region" description="Pro residues" evidence="1">
    <location>
        <begin position="75"/>
        <end position="96"/>
    </location>
</feature>
<comment type="caution">
    <text evidence="2">The sequence shown here is derived from an EMBL/GenBank/DDBJ whole genome shotgun (WGS) entry which is preliminary data.</text>
</comment>
<name>A0A2J7ZGF4_9CHLO</name>